<protein>
    <submittedName>
        <fullName evidence="2">Arp2/3 complex 34 kDa subunit</fullName>
    </submittedName>
</protein>
<keyword evidence="1" id="KW-1185">Reference proteome</keyword>
<evidence type="ECO:0000313" key="2">
    <source>
        <dbReference type="WBParaSite" id="L893_g4743.t1"/>
    </source>
</evidence>
<name>A0A1I8AEV9_9BILA</name>
<sequence>MEVERFSVILFHHQSTFKADALKKSDLLLMFKLEERSTNVAIITFPTFHNEVEDGPQESSKCMRAGEFFEEDLCPKAITKAQKKYGSFVYFWHTANKRTVAIRALLP</sequence>
<evidence type="ECO:0000313" key="1">
    <source>
        <dbReference type="Proteomes" id="UP000095287"/>
    </source>
</evidence>
<reference evidence="2" key="1">
    <citation type="submission" date="2016-11" db="UniProtKB">
        <authorList>
            <consortium name="WormBaseParasite"/>
        </authorList>
    </citation>
    <scope>IDENTIFICATION</scope>
</reference>
<accession>A0A1I8AEV9</accession>
<proteinExistence type="predicted"/>
<dbReference type="Proteomes" id="UP000095287">
    <property type="component" value="Unplaced"/>
</dbReference>
<dbReference type="WBParaSite" id="L893_g4743.t1">
    <property type="protein sequence ID" value="L893_g4743.t1"/>
    <property type="gene ID" value="L893_g4743"/>
</dbReference>
<organism evidence="1 2">
    <name type="scientific">Steinernema glaseri</name>
    <dbReference type="NCBI Taxonomy" id="37863"/>
    <lineage>
        <taxon>Eukaryota</taxon>
        <taxon>Metazoa</taxon>
        <taxon>Ecdysozoa</taxon>
        <taxon>Nematoda</taxon>
        <taxon>Chromadorea</taxon>
        <taxon>Rhabditida</taxon>
        <taxon>Tylenchina</taxon>
        <taxon>Panagrolaimomorpha</taxon>
        <taxon>Strongyloidoidea</taxon>
        <taxon>Steinernematidae</taxon>
        <taxon>Steinernema</taxon>
    </lineage>
</organism>
<dbReference type="AlphaFoldDB" id="A0A1I8AEV9"/>